<dbReference type="PROSITE" id="PS50206">
    <property type="entry name" value="RHODANESE_3"/>
    <property type="match status" value="1"/>
</dbReference>
<dbReference type="Gene3D" id="3.40.250.10">
    <property type="entry name" value="Rhodanese-like domain"/>
    <property type="match status" value="1"/>
</dbReference>
<dbReference type="Pfam" id="PF00581">
    <property type="entry name" value="Rhodanese"/>
    <property type="match status" value="1"/>
</dbReference>
<dbReference type="SMART" id="SM00450">
    <property type="entry name" value="RHOD"/>
    <property type="match status" value="1"/>
</dbReference>
<accession>A0A7S1AME7</accession>
<dbReference type="EMBL" id="HBFQ01047117">
    <property type="protein sequence ID" value="CAD8859130.1"/>
    <property type="molecule type" value="Transcribed_RNA"/>
</dbReference>
<dbReference type="InterPro" id="IPR001763">
    <property type="entry name" value="Rhodanese-like_dom"/>
</dbReference>
<dbReference type="InterPro" id="IPR036873">
    <property type="entry name" value="Rhodanese-like_dom_sf"/>
</dbReference>
<protein>
    <recommendedName>
        <fullName evidence="1">Rhodanese domain-containing protein</fullName>
    </recommendedName>
</protein>
<sequence>MAEISEVASAPISDASILKSLVAPTVVDARDQSEVDGCKGGERIENSIHVPFNIDGQKQTDRPTTMQEYVAKLEAAKALPADKSAAVITHCGNGGRGGRAATVLKELGYVNAHNGGSPDKIRAALGS</sequence>
<evidence type="ECO:0000313" key="2">
    <source>
        <dbReference type="EMBL" id="CAD8859130.1"/>
    </source>
</evidence>
<organism evidence="2">
    <name type="scientific">Noctiluca scintillans</name>
    <name type="common">Sea sparkle</name>
    <name type="synonym">Red tide dinoflagellate</name>
    <dbReference type="NCBI Taxonomy" id="2966"/>
    <lineage>
        <taxon>Eukaryota</taxon>
        <taxon>Sar</taxon>
        <taxon>Alveolata</taxon>
        <taxon>Dinophyceae</taxon>
        <taxon>Noctilucales</taxon>
        <taxon>Noctilucaceae</taxon>
        <taxon>Noctiluca</taxon>
    </lineage>
</organism>
<evidence type="ECO:0000259" key="1">
    <source>
        <dbReference type="PROSITE" id="PS50206"/>
    </source>
</evidence>
<dbReference type="AlphaFoldDB" id="A0A7S1AME7"/>
<gene>
    <name evidence="2" type="ORF">NSCI0253_LOCUS33484</name>
</gene>
<feature type="domain" description="Rhodanese" evidence="1">
    <location>
        <begin position="20"/>
        <end position="120"/>
    </location>
</feature>
<dbReference type="SUPFAM" id="SSF52821">
    <property type="entry name" value="Rhodanese/Cell cycle control phosphatase"/>
    <property type="match status" value="1"/>
</dbReference>
<proteinExistence type="predicted"/>
<reference evidence="2" key="1">
    <citation type="submission" date="2021-01" db="EMBL/GenBank/DDBJ databases">
        <authorList>
            <person name="Corre E."/>
            <person name="Pelletier E."/>
            <person name="Niang G."/>
            <person name="Scheremetjew M."/>
            <person name="Finn R."/>
            <person name="Kale V."/>
            <person name="Holt S."/>
            <person name="Cochrane G."/>
            <person name="Meng A."/>
            <person name="Brown T."/>
            <person name="Cohen L."/>
        </authorList>
    </citation>
    <scope>NUCLEOTIDE SEQUENCE</scope>
</reference>
<name>A0A7S1AME7_NOCSC</name>